<dbReference type="Proteomes" id="UP000095286">
    <property type="component" value="Unplaced"/>
</dbReference>
<dbReference type="WBParaSite" id="RSKR_0000193633.1">
    <property type="protein sequence ID" value="RSKR_0000193633.1"/>
    <property type="gene ID" value="RSKR_0000193633"/>
</dbReference>
<proteinExistence type="predicted"/>
<protein>
    <submittedName>
        <fullName evidence="2">7TM_GPCR_Srx domain-containing protein</fullName>
    </submittedName>
</protein>
<reference evidence="2" key="1">
    <citation type="submission" date="2016-11" db="UniProtKB">
        <authorList>
            <consortium name="WormBaseParasite"/>
        </authorList>
    </citation>
    <scope>IDENTIFICATION</scope>
    <source>
        <strain evidence="2">KR3021</strain>
    </source>
</reference>
<evidence type="ECO:0000313" key="1">
    <source>
        <dbReference type="Proteomes" id="UP000095286"/>
    </source>
</evidence>
<evidence type="ECO:0000313" key="2">
    <source>
        <dbReference type="WBParaSite" id="RSKR_0000193633.1"/>
    </source>
</evidence>
<name>A0AC35TLY6_9BILA</name>
<accession>A0AC35TLY6</accession>
<sequence length="230" mass="26379">MSYFNGSFVLGIFMTTHALTVILAINRCLAVAFTKAEEIMFHGYTLYVWISIGICYGLYYLLFTETTFFTSWAFTFFYDPYFHYEYKDLPAYTNMSQYYHNIFIGVVLFSIYSIFAVCFLYRIQIKKRMTFSSSDGDHTGAVFTTVFTNSLIITTCSIVYLISQYFPVGEAYLVFSLFMGLATQGANGVIYLCLNPSIRNTVLNFKIFKFIKADSETTTTIIVSSKFSSK</sequence>
<organism evidence="1 2">
    <name type="scientific">Rhabditophanes sp. KR3021</name>
    <dbReference type="NCBI Taxonomy" id="114890"/>
    <lineage>
        <taxon>Eukaryota</taxon>
        <taxon>Metazoa</taxon>
        <taxon>Ecdysozoa</taxon>
        <taxon>Nematoda</taxon>
        <taxon>Chromadorea</taxon>
        <taxon>Rhabditida</taxon>
        <taxon>Tylenchina</taxon>
        <taxon>Panagrolaimomorpha</taxon>
        <taxon>Strongyloidoidea</taxon>
        <taxon>Alloionematidae</taxon>
        <taxon>Rhabditophanes</taxon>
    </lineage>
</organism>